<dbReference type="EMBL" id="QAPG01000008">
    <property type="protein sequence ID" value="TDZ39835.1"/>
    <property type="molecule type" value="Genomic_DNA"/>
</dbReference>
<accession>A0A4R8QUH4</accession>
<evidence type="ECO:0000313" key="2">
    <source>
        <dbReference type="EMBL" id="TDZ39835.1"/>
    </source>
</evidence>
<evidence type="ECO:0008006" key="4">
    <source>
        <dbReference type="Google" id="ProtNLM"/>
    </source>
</evidence>
<protein>
    <recommendedName>
        <fullName evidence="4">DNA/RNA-binding protein Alba-like domain-containing protein</fullName>
    </recommendedName>
</protein>
<dbReference type="AlphaFoldDB" id="A0A4R8QUH4"/>
<gene>
    <name evidence="2" type="ORF">C8035_v002208</name>
</gene>
<dbReference type="Proteomes" id="UP000295083">
    <property type="component" value="Unassembled WGS sequence"/>
</dbReference>
<organism evidence="2 3">
    <name type="scientific">Colletotrichum spinosum</name>
    <dbReference type="NCBI Taxonomy" id="1347390"/>
    <lineage>
        <taxon>Eukaryota</taxon>
        <taxon>Fungi</taxon>
        <taxon>Dikarya</taxon>
        <taxon>Ascomycota</taxon>
        <taxon>Pezizomycotina</taxon>
        <taxon>Sordariomycetes</taxon>
        <taxon>Hypocreomycetidae</taxon>
        <taxon>Glomerellales</taxon>
        <taxon>Glomerellaceae</taxon>
        <taxon>Colletotrichum</taxon>
        <taxon>Colletotrichum orbiculare species complex</taxon>
    </lineage>
</organism>
<evidence type="ECO:0000256" key="1">
    <source>
        <dbReference type="SAM" id="MobiDB-lite"/>
    </source>
</evidence>
<feature type="region of interest" description="Disordered" evidence="1">
    <location>
        <begin position="1"/>
        <end position="32"/>
    </location>
</feature>
<evidence type="ECO:0000313" key="3">
    <source>
        <dbReference type="Proteomes" id="UP000295083"/>
    </source>
</evidence>
<reference evidence="2 3" key="1">
    <citation type="submission" date="2018-11" db="EMBL/GenBank/DDBJ databases">
        <title>Genome sequence and assembly of Colletotrichum spinosum.</title>
        <authorList>
            <person name="Gan P."/>
            <person name="Shirasu K."/>
        </authorList>
    </citation>
    <scope>NUCLEOTIDE SEQUENCE [LARGE SCALE GENOMIC DNA]</scope>
    <source>
        <strain evidence="2 3">CBS 515.97</strain>
    </source>
</reference>
<name>A0A4R8QUH4_9PEZI</name>
<proteinExistence type="predicted"/>
<sequence length="218" mass="24339">MQPEAASLLTATPAVEEGGKKRKSPIMIESQDAKKTAKSSLSAAAATPTLASVHETLLAELRSKYDVLPAFTISSTKIHKRVTWLLLHLRKDNGDARKRAVLLHARPAEVGKMITICEQVKRLVAQEKDGRWYQYNLMYDLPPPPPKKEDVVEETMVGGEDRNSDDDDDFEIMESRFEKAVMPQKTAHPKKSLSIFLSLEPMPDLKAKEGVTQQTNES</sequence>
<keyword evidence="3" id="KW-1185">Reference proteome</keyword>
<comment type="caution">
    <text evidence="2">The sequence shown here is derived from an EMBL/GenBank/DDBJ whole genome shotgun (WGS) entry which is preliminary data.</text>
</comment>